<dbReference type="InterPro" id="IPR025438">
    <property type="entry name" value="DUF4180"/>
</dbReference>
<sequence>MTIRTIQHNAVTLARVESETVLITDTESALDLMATVQYQTQSRCLIVDSNAFDARFFDLKTRLAGDILQKFVTYQVKLAIIGDFSIYSSKSLQDCIRESNQGRDIFFVRDEREAIAKLSR</sequence>
<dbReference type="STRING" id="158189.SpiBuddy_0160"/>
<accession>F0RXF2</accession>
<feature type="domain" description="DUF4180" evidence="1">
    <location>
        <begin position="9"/>
        <end position="118"/>
    </location>
</feature>
<proteinExistence type="predicted"/>
<protein>
    <recommendedName>
        <fullName evidence="1">DUF4180 domain-containing protein</fullName>
    </recommendedName>
</protein>
<dbReference type="eggNOG" id="ENOG5032Z57">
    <property type="taxonomic scope" value="Bacteria"/>
</dbReference>
<reference evidence="3" key="1">
    <citation type="submission" date="2011-02" db="EMBL/GenBank/DDBJ databases">
        <title>Complete sequence of Spirochaeta sp. Buddy.</title>
        <authorList>
            <person name="Lucas S."/>
            <person name="Copeland A."/>
            <person name="Lapidus A."/>
            <person name="Cheng J.-F."/>
            <person name="Goodwin L."/>
            <person name="Pitluck S."/>
            <person name="Zeytun A."/>
            <person name="Detter J.C."/>
            <person name="Han C."/>
            <person name="Tapia R."/>
            <person name="Land M."/>
            <person name="Hauser L."/>
            <person name="Kyrpides N."/>
            <person name="Ivanova N."/>
            <person name="Mikhailova N."/>
            <person name="Pagani I."/>
            <person name="Ritalahti K.M."/>
            <person name="Loeffler F.E."/>
            <person name="Woyke T."/>
        </authorList>
    </citation>
    <scope>NUCLEOTIDE SEQUENCE [LARGE SCALE GENOMIC DNA]</scope>
    <source>
        <strain evidence="3">ATCC BAA-1886 / DSM 22777 / Buddy</strain>
    </source>
</reference>
<evidence type="ECO:0000313" key="3">
    <source>
        <dbReference type="Proteomes" id="UP000008466"/>
    </source>
</evidence>
<dbReference type="Proteomes" id="UP000008466">
    <property type="component" value="Chromosome"/>
</dbReference>
<evidence type="ECO:0000313" key="2">
    <source>
        <dbReference type="EMBL" id="ADY12002.1"/>
    </source>
</evidence>
<dbReference type="OrthoDB" id="8595425at2"/>
<organism evidence="2 3">
    <name type="scientific">Sphaerochaeta globosa (strain ATCC BAA-1886 / DSM 22777 / Buddy)</name>
    <name type="common">Spirochaeta sp. (strain Buddy)</name>
    <dbReference type="NCBI Taxonomy" id="158189"/>
    <lineage>
        <taxon>Bacteria</taxon>
        <taxon>Pseudomonadati</taxon>
        <taxon>Spirochaetota</taxon>
        <taxon>Spirochaetia</taxon>
        <taxon>Spirochaetales</taxon>
        <taxon>Sphaerochaetaceae</taxon>
        <taxon>Sphaerochaeta</taxon>
    </lineage>
</organism>
<dbReference type="EMBL" id="CP002541">
    <property type="protein sequence ID" value="ADY12002.1"/>
    <property type="molecule type" value="Genomic_DNA"/>
</dbReference>
<dbReference type="KEGG" id="sbu:SpiBuddy_0160"/>
<evidence type="ECO:0000259" key="1">
    <source>
        <dbReference type="Pfam" id="PF13788"/>
    </source>
</evidence>
<dbReference type="HOGENOM" id="CLU_151995_1_0_12"/>
<dbReference type="Pfam" id="PF13788">
    <property type="entry name" value="DUF4180"/>
    <property type="match status" value="1"/>
</dbReference>
<gene>
    <name evidence="2" type="ordered locus">SpiBuddy_0160</name>
</gene>
<dbReference type="RefSeq" id="WP_013605855.1">
    <property type="nucleotide sequence ID" value="NC_015152.1"/>
</dbReference>
<keyword evidence="3" id="KW-1185">Reference proteome</keyword>
<name>F0RXF2_SPHGB</name>
<dbReference type="AlphaFoldDB" id="F0RXF2"/>